<feature type="region of interest" description="Disordered" evidence="1">
    <location>
        <begin position="460"/>
        <end position="500"/>
    </location>
</feature>
<protein>
    <submittedName>
        <fullName evidence="2">Ewing's tumor-associated antigen 1 homolog</fullName>
    </submittedName>
</protein>
<feature type="region of interest" description="Disordered" evidence="1">
    <location>
        <begin position="619"/>
        <end position="644"/>
    </location>
</feature>
<dbReference type="Pfam" id="PF15350">
    <property type="entry name" value="ETAA1"/>
    <property type="match status" value="1"/>
</dbReference>
<organism evidence="2 3">
    <name type="scientific">Xyrichtys novacula</name>
    <name type="common">Pearly razorfish</name>
    <name type="synonym">Hemipteronotus novacula</name>
    <dbReference type="NCBI Taxonomy" id="13765"/>
    <lineage>
        <taxon>Eukaryota</taxon>
        <taxon>Metazoa</taxon>
        <taxon>Chordata</taxon>
        <taxon>Craniata</taxon>
        <taxon>Vertebrata</taxon>
        <taxon>Euteleostomi</taxon>
        <taxon>Actinopterygii</taxon>
        <taxon>Neopterygii</taxon>
        <taxon>Teleostei</taxon>
        <taxon>Neoteleostei</taxon>
        <taxon>Acanthomorphata</taxon>
        <taxon>Eupercaria</taxon>
        <taxon>Labriformes</taxon>
        <taxon>Labridae</taxon>
        <taxon>Xyrichtys</taxon>
    </lineage>
</organism>
<feature type="compositionally biased region" description="Polar residues" evidence="1">
    <location>
        <begin position="172"/>
        <end position="182"/>
    </location>
</feature>
<accession>A0AAV1G1C1</accession>
<sequence length="644" mass="70387">MSERAGNTSEFRELWGSVSKLCHSEMQDGNKTGVRVSTDPQSPLHKDLQSPQHKGYSKLLSLNNGDSPGDVEPSQDIFWDPTSPTPANAGPRNTRVLEISDIVNRIAPRDVKPKGTESPLLQWIGDSAVPCTPDVPKPRTRKRSSRQSSVEDLMKLARQFDKNMQQDKEISEQLNPVNNNPTEPEDTSEAKLVETSLSANAKDSKCLSSSDQAEAELHALFDCSTQKVSGRLSQGSSCSQEVKKQPETSALAEPRQSEQKMSDKSDPSQPARAKGPPGVRGDFDDDWENDDLLNDSFVLAITQNPDQLLDTNAKTRLSDTKANTPQFPSVTNSGHQLPNMHSKPSCSEIQELCPKLKTTNRSTFKLQPNPHFQPKTAVKGDPKSNLTALHSKSKISEEKSVSSKVPTNAQPAKVSNDHKTYPAVSSVRDNPDSLWDDGDDDDDALLFQICDSVERISNSQPQQVCSSISPKKQESGLDSQRKTSAPLPIDATRSSNTSASAYKKSPCSFVRSNSLPGTSCQAGNYQGLNIPLKGANNKSGMSQSLPGSRMSLGTFINRSDSAATFQGGNDNLDLMPHTVRARTPQTSKSCHTAFKRNVSDTAVINNKVFVTSQMRGKCSAAEIERKKQEALARRKQRMQSTQKP</sequence>
<feature type="compositionally biased region" description="Basic and acidic residues" evidence="1">
    <location>
        <begin position="152"/>
        <end position="171"/>
    </location>
</feature>
<gene>
    <name evidence="2" type="ORF">XNOV1_A029462</name>
</gene>
<dbReference type="GO" id="GO:2000001">
    <property type="term" value="P:regulation of DNA damage checkpoint"/>
    <property type="evidence" value="ECO:0007669"/>
    <property type="project" value="TreeGrafter"/>
</dbReference>
<name>A0AAV1G1C1_XYRNO</name>
<dbReference type="InterPro" id="IPR029406">
    <property type="entry name" value="ETAA1"/>
</dbReference>
<proteinExistence type="predicted"/>
<dbReference type="Proteomes" id="UP001178508">
    <property type="component" value="Chromosome 11"/>
</dbReference>
<keyword evidence="3" id="KW-1185">Reference proteome</keyword>
<reference evidence="2" key="1">
    <citation type="submission" date="2023-08" db="EMBL/GenBank/DDBJ databases">
        <authorList>
            <person name="Alioto T."/>
            <person name="Alioto T."/>
            <person name="Gomez Garrido J."/>
        </authorList>
    </citation>
    <scope>NUCLEOTIDE SEQUENCE</scope>
</reference>
<evidence type="ECO:0000256" key="1">
    <source>
        <dbReference type="SAM" id="MobiDB-lite"/>
    </source>
</evidence>
<dbReference type="EMBL" id="OY660874">
    <property type="protein sequence ID" value="CAJ1066691.1"/>
    <property type="molecule type" value="Genomic_DNA"/>
</dbReference>
<feature type="compositionally biased region" description="Polar residues" evidence="1">
    <location>
        <begin position="303"/>
        <end position="336"/>
    </location>
</feature>
<feature type="region of interest" description="Disordered" evidence="1">
    <location>
        <begin position="110"/>
        <end position="211"/>
    </location>
</feature>
<dbReference type="GO" id="GO:0043596">
    <property type="term" value="C:nuclear replication fork"/>
    <property type="evidence" value="ECO:0007669"/>
    <property type="project" value="TreeGrafter"/>
</dbReference>
<dbReference type="AlphaFoldDB" id="A0AAV1G1C1"/>
<dbReference type="GO" id="GO:0043539">
    <property type="term" value="F:protein serine/threonine kinase activator activity"/>
    <property type="evidence" value="ECO:0007669"/>
    <property type="project" value="TreeGrafter"/>
</dbReference>
<feature type="compositionally biased region" description="Polar residues" evidence="1">
    <location>
        <begin position="460"/>
        <end position="470"/>
    </location>
</feature>
<feature type="region of interest" description="Disordered" evidence="1">
    <location>
        <begin position="230"/>
        <end position="288"/>
    </location>
</feature>
<feature type="region of interest" description="Disordered" evidence="1">
    <location>
        <begin position="303"/>
        <end position="345"/>
    </location>
</feature>
<feature type="region of interest" description="Disordered" evidence="1">
    <location>
        <begin position="22"/>
        <end position="94"/>
    </location>
</feature>
<feature type="compositionally biased region" description="Polar residues" evidence="1">
    <location>
        <begin position="195"/>
        <end position="211"/>
    </location>
</feature>
<evidence type="ECO:0000313" key="3">
    <source>
        <dbReference type="Proteomes" id="UP001178508"/>
    </source>
</evidence>
<feature type="compositionally biased region" description="Basic and acidic residues" evidence="1">
    <location>
        <begin position="622"/>
        <end position="632"/>
    </location>
</feature>
<feature type="compositionally biased region" description="Basic and acidic residues" evidence="1">
    <location>
        <begin position="471"/>
        <end position="481"/>
    </location>
</feature>
<feature type="region of interest" description="Disordered" evidence="1">
    <location>
        <begin position="362"/>
        <end position="438"/>
    </location>
</feature>
<dbReference type="GO" id="GO:0006974">
    <property type="term" value="P:DNA damage response"/>
    <property type="evidence" value="ECO:0007669"/>
    <property type="project" value="TreeGrafter"/>
</dbReference>
<evidence type="ECO:0000313" key="2">
    <source>
        <dbReference type="EMBL" id="CAJ1066691.1"/>
    </source>
</evidence>
<dbReference type="PANTHER" id="PTHR16434">
    <property type="entry name" value="EWING'S TUMOR-ASSOCIATED ANTIGEN 1 ETAA1"/>
    <property type="match status" value="1"/>
</dbReference>
<dbReference type="GO" id="GO:0031297">
    <property type="term" value="P:replication fork processing"/>
    <property type="evidence" value="ECO:0007669"/>
    <property type="project" value="TreeGrafter"/>
</dbReference>
<dbReference type="PANTHER" id="PTHR16434:SF3">
    <property type="entry name" value="EWING'S TUMOR-ASSOCIATED ANTIGEN 1"/>
    <property type="match status" value="1"/>
</dbReference>
<feature type="compositionally biased region" description="Polar residues" evidence="1">
    <location>
        <begin position="230"/>
        <end position="240"/>
    </location>
</feature>
<feature type="compositionally biased region" description="Basic and acidic residues" evidence="1">
    <location>
        <begin position="255"/>
        <end position="266"/>
    </location>
</feature>